<gene>
    <name evidence="1" type="ORF">OSTQU699_LOCUS5943</name>
</gene>
<accession>A0A8S1IZG4</accession>
<keyword evidence="2" id="KW-1185">Reference proteome</keyword>
<sequence length="257" mass="27075">MAAGASPAAWRWPAPADVRPDQLPLRLEGARWEDAEQFQASHPSASVLKYVEDRGGDLYVVERPSAVHEGVAFSLSRELTKWAVRNSVPPQLTLLPSYNLEGVWPRRVGGRLHEADCGWASRRALKAAPDPGATGLHLVLEAAVGQSLEAAEAKVRRVWFAADDYGPSLAVVVKVDVCGSGHGVRALLLSRHSEAPLVDVTLGAAAGGEGEGPSLVLPLELLYGDHAGELAPGTPAPRIAVRAISKPAFACLEGEGG</sequence>
<reference evidence="1" key="1">
    <citation type="submission" date="2020-12" db="EMBL/GenBank/DDBJ databases">
        <authorList>
            <person name="Iha C."/>
        </authorList>
    </citation>
    <scope>NUCLEOTIDE SEQUENCE</scope>
</reference>
<dbReference type="EMBL" id="CAJHUC010001303">
    <property type="protein sequence ID" value="CAD7700584.1"/>
    <property type="molecule type" value="Genomic_DNA"/>
</dbReference>
<evidence type="ECO:0000313" key="2">
    <source>
        <dbReference type="Proteomes" id="UP000708148"/>
    </source>
</evidence>
<dbReference type="AlphaFoldDB" id="A0A8S1IZG4"/>
<proteinExistence type="predicted"/>
<protein>
    <submittedName>
        <fullName evidence="1">Uncharacterized protein</fullName>
    </submittedName>
</protein>
<evidence type="ECO:0000313" key="1">
    <source>
        <dbReference type="EMBL" id="CAD7700584.1"/>
    </source>
</evidence>
<name>A0A8S1IZG4_9CHLO</name>
<organism evidence="1 2">
    <name type="scientific">Ostreobium quekettii</name>
    <dbReference type="NCBI Taxonomy" id="121088"/>
    <lineage>
        <taxon>Eukaryota</taxon>
        <taxon>Viridiplantae</taxon>
        <taxon>Chlorophyta</taxon>
        <taxon>core chlorophytes</taxon>
        <taxon>Ulvophyceae</taxon>
        <taxon>TCBD clade</taxon>
        <taxon>Bryopsidales</taxon>
        <taxon>Ostreobineae</taxon>
        <taxon>Ostreobiaceae</taxon>
        <taxon>Ostreobium</taxon>
    </lineage>
</organism>
<dbReference type="Proteomes" id="UP000708148">
    <property type="component" value="Unassembled WGS sequence"/>
</dbReference>
<comment type="caution">
    <text evidence="1">The sequence shown here is derived from an EMBL/GenBank/DDBJ whole genome shotgun (WGS) entry which is preliminary data.</text>
</comment>